<evidence type="ECO:0000259" key="2">
    <source>
        <dbReference type="Pfam" id="PF00884"/>
    </source>
</evidence>
<dbReference type="EMBL" id="WSRP01000007">
    <property type="protein sequence ID" value="MVX56216.1"/>
    <property type="molecule type" value="Genomic_DNA"/>
</dbReference>
<feature type="transmembrane region" description="Helical" evidence="1">
    <location>
        <begin position="14"/>
        <end position="47"/>
    </location>
</feature>
<dbReference type="Gene3D" id="3.40.720.10">
    <property type="entry name" value="Alkaline Phosphatase, subunit A"/>
    <property type="match status" value="1"/>
</dbReference>
<dbReference type="InterPro" id="IPR012159">
    <property type="entry name" value="YejM-like"/>
</dbReference>
<feature type="transmembrane region" description="Helical" evidence="1">
    <location>
        <begin position="130"/>
        <end position="154"/>
    </location>
</feature>
<dbReference type="CDD" id="cd16148">
    <property type="entry name" value="sulfatase_like"/>
    <property type="match status" value="1"/>
</dbReference>
<feature type="domain" description="Inner membrane protein YejM N-terminal" evidence="3">
    <location>
        <begin position="51"/>
        <end position="250"/>
    </location>
</feature>
<dbReference type="PANTHER" id="PTHR43751:SF3">
    <property type="entry name" value="SULFATASE N-TERMINAL DOMAIN-CONTAINING PROTEIN"/>
    <property type="match status" value="1"/>
</dbReference>
<evidence type="ECO:0000313" key="4">
    <source>
        <dbReference type="EMBL" id="MVX56216.1"/>
    </source>
</evidence>
<dbReference type="RefSeq" id="WP_160334652.1">
    <property type="nucleotide sequence ID" value="NZ_WSRP01000007.1"/>
</dbReference>
<gene>
    <name evidence="4" type="ORF">E5987_03220</name>
</gene>
<feature type="domain" description="Sulfatase N-terminal" evidence="2">
    <location>
        <begin position="257"/>
        <end position="531"/>
    </location>
</feature>
<evidence type="ECO:0000313" key="5">
    <source>
        <dbReference type="Proteomes" id="UP000472580"/>
    </source>
</evidence>
<keyword evidence="4" id="KW-0808">Transferase</keyword>
<evidence type="ECO:0000256" key="1">
    <source>
        <dbReference type="SAM" id="Phobius"/>
    </source>
</evidence>
<dbReference type="InterPro" id="IPR052701">
    <property type="entry name" value="GAG_Ulvan_Degrading_Sulfatases"/>
</dbReference>
<dbReference type="PANTHER" id="PTHR43751">
    <property type="entry name" value="SULFATASE"/>
    <property type="match status" value="1"/>
</dbReference>
<keyword evidence="1" id="KW-0472">Membrane</keyword>
<dbReference type="Proteomes" id="UP000472580">
    <property type="component" value="Unassembled WGS sequence"/>
</dbReference>
<dbReference type="Pfam" id="PF11893">
    <property type="entry name" value="DUF3413"/>
    <property type="match status" value="1"/>
</dbReference>
<feature type="transmembrane region" description="Helical" evidence="1">
    <location>
        <begin position="53"/>
        <end position="76"/>
    </location>
</feature>
<dbReference type="PIRSF" id="PIRSF004950">
    <property type="entry name" value="Mmb_sulf_HI0842"/>
    <property type="match status" value="1"/>
</dbReference>
<dbReference type="InterPro" id="IPR024588">
    <property type="entry name" value="YejM_N"/>
</dbReference>
<keyword evidence="1" id="KW-0812">Transmembrane</keyword>
<reference evidence="4 5" key="1">
    <citation type="submission" date="2019-12" db="EMBL/GenBank/DDBJ databases">
        <title>Microbes associate with the intestines of laboratory mice.</title>
        <authorList>
            <person name="Navarre W."/>
            <person name="Wong E."/>
        </authorList>
    </citation>
    <scope>NUCLEOTIDE SEQUENCE [LARGE SCALE GENOMIC DNA]</scope>
    <source>
        <strain evidence="4 5">NM82_D38</strain>
    </source>
</reference>
<keyword evidence="4" id="KW-0378">Hydrolase</keyword>
<dbReference type="Pfam" id="PF00884">
    <property type="entry name" value="Sulfatase"/>
    <property type="match status" value="1"/>
</dbReference>
<dbReference type="InterPro" id="IPR000917">
    <property type="entry name" value="Sulfatase_N"/>
</dbReference>
<organism evidence="4 5">
    <name type="scientific">Parasutterella muris</name>
    <dbReference type="NCBI Taxonomy" id="2565572"/>
    <lineage>
        <taxon>Bacteria</taxon>
        <taxon>Pseudomonadati</taxon>
        <taxon>Pseudomonadota</taxon>
        <taxon>Betaproteobacteria</taxon>
        <taxon>Burkholderiales</taxon>
        <taxon>Sutterellaceae</taxon>
        <taxon>Parasutterella</taxon>
    </lineage>
</organism>
<proteinExistence type="predicted"/>
<name>A0A6L6YF42_9BURK</name>
<protein>
    <submittedName>
        <fullName evidence="4">Sulfatase-like hydrolase/transferase</fullName>
    </submittedName>
</protein>
<dbReference type="InterPro" id="IPR017850">
    <property type="entry name" value="Alkaline_phosphatase_core_sf"/>
</dbReference>
<evidence type="ECO:0000259" key="3">
    <source>
        <dbReference type="Pfam" id="PF11893"/>
    </source>
</evidence>
<keyword evidence="1" id="KW-1133">Transmembrane helix</keyword>
<sequence length="616" mass="69866">MKSTKHLSGSSRPFLLLLLNSIFIAIISIALGAVSINALGLCAAWSWFQKLLFAAFTGGAYFVYSLVIVGLLFLLLKLFRLNYLIPMAAALFDFLVIVYLAADTFVYPMYRTHLNLAMLQMTFLGGGRIVSFSLPMIVEIIGYLVVISTVIALFFKAARRVSGVKIVGIISLVCLLGFIWANVYYAWGFVHFDTRVTTVPEKIPLARPLRMNNVFIKLGLVNRDAINANSQKIQADGSSNMKYPLEPLTCHGGKRYNILFLFVDTLRYDMLTADVMPNTYAFSKKNITFTNHYSNGNNTRHGIFSLFTGLPGSYWKKALTGSTPGILITALQDAHYNIGIFAGAPLDMPEFHKTIFSSIKGLRIDPRGDNSVESDKFAVEDFEKWQQSIKNGEPFFGFIFLDSVHAYDFPREPKYEVFKPYWKNVNHLELSNSFDPAPYLARYKNAVRYADDQIENVLKFLEEKKLMDNTIVVISSDHGDEFNDNKLNYWSHGGNFTDPQVKVPLVIHWPGKEAREVNYLTSHLDLVPTILPEVLGCTNPTKDYSVGQSIWEPENRRDWVYVSGYSLDGFVEPDRIVLINRAGMLEHLDKTFRPAPDKDIPNYMPEVLEELRRYSK</sequence>
<feature type="transmembrane region" description="Helical" evidence="1">
    <location>
        <begin position="88"/>
        <end position="110"/>
    </location>
</feature>
<dbReference type="GO" id="GO:0016740">
    <property type="term" value="F:transferase activity"/>
    <property type="evidence" value="ECO:0007669"/>
    <property type="project" value="UniProtKB-KW"/>
</dbReference>
<feature type="transmembrane region" description="Helical" evidence="1">
    <location>
        <begin position="166"/>
        <end position="187"/>
    </location>
</feature>
<dbReference type="AlphaFoldDB" id="A0A6L6YF42"/>
<dbReference type="OrthoDB" id="9766107at2"/>
<accession>A0A6L6YF42</accession>
<comment type="caution">
    <text evidence="4">The sequence shown here is derived from an EMBL/GenBank/DDBJ whole genome shotgun (WGS) entry which is preliminary data.</text>
</comment>
<dbReference type="GO" id="GO:0016787">
    <property type="term" value="F:hydrolase activity"/>
    <property type="evidence" value="ECO:0007669"/>
    <property type="project" value="UniProtKB-KW"/>
</dbReference>
<dbReference type="SUPFAM" id="SSF53649">
    <property type="entry name" value="Alkaline phosphatase-like"/>
    <property type="match status" value="1"/>
</dbReference>
<keyword evidence="5" id="KW-1185">Reference proteome</keyword>